<gene>
    <name evidence="1" type="primary">yba1</name>
    <name evidence="1" type="ORF">BUMPUSDA_CDS00514</name>
</gene>
<sequence>MLEMIHNIKLKPSFFHNQDHHSSNIIDELYLYQSIFNELKKTALTKKIEFVNVITEEKKNDDKNIICTNFVINNLLNIFNNTNKDAKINHFNDSRIQNNKKKKISMKIFY</sequence>
<dbReference type="KEGG" id="bapu:BUMPUSDA_CDS00514"/>
<dbReference type="Proteomes" id="UP000019087">
    <property type="component" value="Chromosome"/>
</dbReference>
<dbReference type="PATRIC" id="fig|1009856.3.peg.71"/>
<name>W0P0M5_BUCMP</name>
<dbReference type="AlphaFoldDB" id="W0P0M5"/>
<dbReference type="RefSeq" id="WP_025368728.1">
    <property type="nucleotide sequence ID" value="NZ_CP002697.1"/>
</dbReference>
<accession>W0P0M5</accession>
<proteinExistence type="predicted"/>
<protein>
    <submittedName>
        <fullName evidence="1">Yba1</fullName>
    </submittedName>
</protein>
<evidence type="ECO:0000313" key="1">
    <source>
        <dbReference type="EMBL" id="AHG60289.1"/>
    </source>
</evidence>
<evidence type="ECO:0000313" key="2">
    <source>
        <dbReference type="Proteomes" id="UP000019087"/>
    </source>
</evidence>
<reference evidence="1 2" key="1">
    <citation type="journal article" date="2013" name="BMC Genomics">
        <title>Comparative analysis of genome sequences from four strains of the Buchnera aphidicola Mp endosymbion of the green peach aphid, Myzus persicae.</title>
        <authorList>
            <person name="Jiang Z."/>
            <person name="Jones D.H."/>
            <person name="Khuri S."/>
            <person name="Tsinoremas N.F."/>
            <person name="Wyss T."/>
            <person name="Jander G."/>
            <person name="Wilson A.C."/>
        </authorList>
    </citation>
    <scope>NUCLEOTIDE SEQUENCE [LARGE SCALE GENOMIC DNA]</scope>
    <source>
        <strain evidence="2">str. USDA (Myzus persicae)</strain>
    </source>
</reference>
<dbReference type="HOGENOM" id="CLU_2166178_0_0_6"/>
<organism evidence="1 2">
    <name type="scientific">Buchnera aphidicola str. USDA</name>
    <name type="common">Myzus persicae</name>
    <dbReference type="NCBI Taxonomy" id="1009856"/>
    <lineage>
        <taxon>Bacteria</taxon>
        <taxon>Pseudomonadati</taxon>
        <taxon>Pseudomonadota</taxon>
        <taxon>Gammaproteobacteria</taxon>
        <taxon>Enterobacterales</taxon>
        <taxon>Erwiniaceae</taxon>
        <taxon>Buchnera</taxon>
    </lineage>
</organism>
<dbReference type="EMBL" id="CP002697">
    <property type="protein sequence ID" value="AHG60289.1"/>
    <property type="molecule type" value="Genomic_DNA"/>
</dbReference>